<dbReference type="PANTHER" id="PTHR34846:SF5">
    <property type="entry name" value="CARBOXYMUCONOLACTONE DECARBOXYLASE-LIKE DOMAIN-CONTAINING PROTEIN"/>
    <property type="match status" value="1"/>
</dbReference>
<comment type="caution">
    <text evidence="2">The sequence shown here is derived from an EMBL/GenBank/DDBJ whole genome shotgun (WGS) entry which is preliminary data.</text>
</comment>
<gene>
    <name evidence="2" type="ORF">ACFP3H_04370</name>
</gene>
<dbReference type="Gene3D" id="1.20.1290.10">
    <property type="entry name" value="AhpD-like"/>
    <property type="match status" value="1"/>
</dbReference>
<organism evidence="2 3">
    <name type="scientific">Nocardia lasii</name>
    <dbReference type="NCBI Taxonomy" id="1616107"/>
    <lineage>
        <taxon>Bacteria</taxon>
        <taxon>Bacillati</taxon>
        <taxon>Actinomycetota</taxon>
        <taxon>Actinomycetes</taxon>
        <taxon>Mycobacteriales</taxon>
        <taxon>Nocardiaceae</taxon>
        <taxon>Nocardia</taxon>
    </lineage>
</organism>
<reference evidence="3" key="1">
    <citation type="journal article" date="2019" name="Int. J. Syst. Evol. Microbiol.">
        <title>The Global Catalogue of Microorganisms (GCM) 10K type strain sequencing project: providing services to taxonomists for standard genome sequencing and annotation.</title>
        <authorList>
            <consortium name="The Broad Institute Genomics Platform"/>
            <consortium name="The Broad Institute Genome Sequencing Center for Infectious Disease"/>
            <person name="Wu L."/>
            <person name="Ma J."/>
        </authorList>
    </citation>
    <scope>NUCLEOTIDE SEQUENCE [LARGE SCALE GENOMIC DNA]</scope>
    <source>
        <strain evidence="3">CCUG 36956</strain>
    </source>
</reference>
<accession>A0ABW1JLM0</accession>
<evidence type="ECO:0000313" key="3">
    <source>
        <dbReference type="Proteomes" id="UP001596223"/>
    </source>
</evidence>
<evidence type="ECO:0000313" key="2">
    <source>
        <dbReference type="EMBL" id="MFC6010274.1"/>
    </source>
</evidence>
<name>A0ABW1JLM0_9NOCA</name>
<proteinExistence type="predicted"/>
<dbReference type="Proteomes" id="UP001596223">
    <property type="component" value="Unassembled WGS sequence"/>
</dbReference>
<dbReference type="Pfam" id="PF02627">
    <property type="entry name" value="CMD"/>
    <property type="match status" value="1"/>
</dbReference>
<dbReference type="InterPro" id="IPR003779">
    <property type="entry name" value="CMD-like"/>
</dbReference>
<dbReference type="EMBL" id="JBHSQN010000002">
    <property type="protein sequence ID" value="MFC6010274.1"/>
    <property type="molecule type" value="Genomic_DNA"/>
</dbReference>
<dbReference type="RefSeq" id="WP_378599962.1">
    <property type="nucleotide sequence ID" value="NZ_JBHSQN010000002.1"/>
</dbReference>
<protein>
    <submittedName>
        <fullName evidence="2">Carboxymuconolactone decarboxylase family protein</fullName>
    </submittedName>
</protein>
<sequence length="193" mass="21554">MTCYEINSARMAAADTELDPDITAAMDAVMRGRPPLLLFTTLARDKRLFFKFFSGGLLDRGHLTLRQREIVIDRTTALCGAEYEWGVHIRGFAAAANLTNAQITSLVHGDAEDDCWTDEDAVLLRTADALHTNATLDDDTWTELARSFSDEAILEILLLAGFYRTTSYLVNSLKLPLEPGSAKFENYPYGRNR</sequence>
<dbReference type="SUPFAM" id="SSF69118">
    <property type="entry name" value="AhpD-like"/>
    <property type="match status" value="1"/>
</dbReference>
<feature type="domain" description="Carboxymuconolactone decarboxylase-like" evidence="1">
    <location>
        <begin position="53"/>
        <end position="123"/>
    </location>
</feature>
<dbReference type="InterPro" id="IPR029032">
    <property type="entry name" value="AhpD-like"/>
</dbReference>
<evidence type="ECO:0000259" key="1">
    <source>
        <dbReference type="Pfam" id="PF02627"/>
    </source>
</evidence>
<dbReference type="PANTHER" id="PTHR34846">
    <property type="entry name" value="4-CARBOXYMUCONOLACTONE DECARBOXYLASE FAMILY PROTEIN (AFU_ORTHOLOGUE AFUA_6G11590)"/>
    <property type="match status" value="1"/>
</dbReference>
<keyword evidence="3" id="KW-1185">Reference proteome</keyword>